<dbReference type="EMBL" id="JBHUGS010000001">
    <property type="protein sequence ID" value="MFD1949738.1"/>
    <property type="molecule type" value="Genomic_DNA"/>
</dbReference>
<protein>
    <submittedName>
        <fullName evidence="1">Uncharacterized protein</fullName>
    </submittedName>
</protein>
<organism evidence="1 2">
    <name type="scientific">Sphingomonas arantia</name>
    <dbReference type="NCBI Taxonomy" id="1460676"/>
    <lineage>
        <taxon>Bacteria</taxon>
        <taxon>Pseudomonadati</taxon>
        <taxon>Pseudomonadota</taxon>
        <taxon>Alphaproteobacteria</taxon>
        <taxon>Sphingomonadales</taxon>
        <taxon>Sphingomonadaceae</taxon>
        <taxon>Sphingomonas</taxon>
    </lineage>
</organism>
<dbReference type="Proteomes" id="UP001597400">
    <property type="component" value="Unassembled WGS sequence"/>
</dbReference>
<proteinExistence type="predicted"/>
<comment type="caution">
    <text evidence="1">The sequence shown here is derived from an EMBL/GenBank/DDBJ whole genome shotgun (WGS) entry which is preliminary data.</text>
</comment>
<keyword evidence="2" id="KW-1185">Reference proteome</keyword>
<gene>
    <name evidence="1" type="ORF">ACFSGX_03010</name>
</gene>
<evidence type="ECO:0000313" key="1">
    <source>
        <dbReference type="EMBL" id="MFD1949738.1"/>
    </source>
</evidence>
<sequence length="169" mass="17243">MSASSPTLPLLAVAALLVAPLAGCDKAPQTKTTTSDESVSIKAADGRVAIDLPGFDADIRMPAIKLTPDMLKLDGMALYPGTTVAGFDVAGNTTDTGTKSNNGTVTVTFAAPAPVATLRTYYHDMFQKAGYTLTDQPNALSGRKPDGTAVQLTLAPAQSGSTGKLVIGS</sequence>
<accession>A0ABW4TTA8</accession>
<reference evidence="2" key="1">
    <citation type="journal article" date="2019" name="Int. J. Syst. Evol. Microbiol.">
        <title>The Global Catalogue of Microorganisms (GCM) 10K type strain sequencing project: providing services to taxonomists for standard genome sequencing and annotation.</title>
        <authorList>
            <consortium name="The Broad Institute Genomics Platform"/>
            <consortium name="The Broad Institute Genome Sequencing Center for Infectious Disease"/>
            <person name="Wu L."/>
            <person name="Ma J."/>
        </authorList>
    </citation>
    <scope>NUCLEOTIDE SEQUENCE [LARGE SCALE GENOMIC DNA]</scope>
    <source>
        <strain evidence="2">CGMCC 1.12702</strain>
    </source>
</reference>
<evidence type="ECO:0000313" key="2">
    <source>
        <dbReference type="Proteomes" id="UP001597400"/>
    </source>
</evidence>
<name>A0ABW4TTA8_9SPHN</name>
<dbReference type="RefSeq" id="WP_380927367.1">
    <property type="nucleotide sequence ID" value="NZ_JBHUGS010000001.1"/>
</dbReference>